<keyword evidence="2" id="KW-1185">Reference proteome</keyword>
<reference evidence="1 2" key="1">
    <citation type="journal article" date="2012" name="Genome Biol.">
        <title>Genome and low-iron response of an oceanic diatom adapted to chronic iron limitation.</title>
        <authorList>
            <person name="Lommer M."/>
            <person name="Specht M."/>
            <person name="Roy A.S."/>
            <person name="Kraemer L."/>
            <person name="Andreson R."/>
            <person name="Gutowska M.A."/>
            <person name="Wolf J."/>
            <person name="Bergner S.V."/>
            <person name="Schilhabel M.B."/>
            <person name="Klostermeier U.C."/>
            <person name="Beiko R.G."/>
            <person name="Rosenstiel P."/>
            <person name="Hippler M."/>
            <person name="Laroche J."/>
        </authorList>
    </citation>
    <scope>NUCLEOTIDE SEQUENCE [LARGE SCALE GENOMIC DNA]</scope>
    <source>
        <strain evidence="1 2">CCMP1005</strain>
    </source>
</reference>
<proteinExistence type="predicted"/>
<accession>K0SMP9</accession>
<organism evidence="1 2">
    <name type="scientific">Thalassiosira oceanica</name>
    <name type="common">Marine diatom</name>
    <dbReference type="NCBI Taxonomy" id="159749"/>
    <lineage>
        <taxon>Eukaryota</taxon>
        <taxon>Sar</taxon>
        <taxon>Stramenopiles</taxon>
        <taxon>Ochrophyta</taxon>
        <taxon>Bacillariophyta</taxon>
        <taxon>Coscinodiscophyceae</taxon>
        <taxon>Thalassiosirophycidae</taxon>
        <taxon>Thalassiosirales</taxon>
        <taxon>Thalassiosiraceae</taxon>
        <taxon>Thalassiosira</taxon>
    </lineage>
</organism>
<dbReference type="EMBL" id="AGNL01019065">
    <property type="protein sequence ID" value="EJK62181.1"/>
    <property type="molecule type" value="Genomic_DNA"/>
</dbReference>
<protein>
    <submittedName>
        <fullName evidence="1">Uncharacterized protein</fullName>
    </submittedName>
</protein>
<name>K0SMP9_THAOC</name>
<comment type="caution">
    <text evidence="1">The sequence shown here is derived from an EMBL/GenBank/DDBJ whole genome shotgun (WGS) entry which is preliminary data.</text>
</comment>
<sequence>MASSMLTNPDPPPPPRPPPPIVVANSAASTQAPLMGGMTVIKQRIRARRAARKLAERQAKRIARLAPLIADLQQHFHRRAQDARSSQASRISAIRRAVAATHRLRVAVPRSLPRLQHTPVPPIRRNGAKHVYPRACIKPTAARPWPLAATDSPPSRSHVRFNDSVATVRVFDGTAPAAAIGPSLCADSGASKSLNRRSTATALGLPHAGPSDTFVRMASGQIKRAVSKTVLPFDITSDARAGEVLDDGDLADNLAAIKPLADSGHITIFHPGDEGVTVHRRDDVNLVILYAALPSLSHFLEDYHVWILMTSSNI</sequence>
<evidence type="ECO:0000313" key="2">
    <source>
        <dbReference type="Proteomes" id="UP000266841"/>
    </source>
</evidence>
<dbReference type="AlphaFoldDB" id="K0SMP9"/>
<evidence type="ECO:0000313" key="1">
    <source>
        <dbReference type="EMBL" id="EJK62181.1"/>
    </source>
</evidence>
<dbReference type="Proteomes" id="UP000266841">
    <property type="component" value="Unassembled WGS sequence"/>
</dbReference>
<gene>
    <name evidence="1" type="ORF">THAOC_17220</name>
</gene>